<dbReference type="InterPro" id="IPR005804">
    <property type="entry name" value="FA_desaturase_dom"/>
</dbReference>
<evidence type="ECO:0000259" key="2">
    <source>
        <dbReference type="Pfam" id="PF00487"/>
    </source>
</evidence>
<dbReference type="EMBL" id="BRYA01000190">
    <property type="protein sequence ID" value="GMI43260.1"/>
    <property type="molecule type" value="Genomic_DNA"/>
</dbReference>
<keyword evidence="1" id="KW-1133">Transmembrane helix</keyword>
<keyword evidence="4" id="KW-1185">Reference proteome</keyword>
<feature type="transmembrane region" description="Helical" evidence="1">
    <location>
        <begin position="16"/>
        <end position="35"/>
    </location>
</feature>
<evidence type="ECO:0000313" key="4">
    <source>
        <dbReference type="Proteomes" id="UP001165065"/>
    </source>
</evidence>
<dbReference type="GO" id="GO:0016491">
    <property type="term" value="F:oxidoreductase activity"/>
    <property type="evidence" value="ECO:0007669"/>
    <property type="project" value="InterPro"/>
</dbReference>
<name>A0A9W7GGB8_9STRA</name>
<evidence type="ECO:0000313" key="3">
    <source>
        <dbReference type="EMBL" id="GMI43260.1"/>
    </source>
</evidence>
<dbReference type="AlphaFoldDB" id="A0A9W7GGB8"/>
<dbReference type="InterPro" id="IPR012171">
    <property type="entry name" value="Fatty_acid_desaturase"/>
</dbReference>
<dbReference type="PANTHER" id="PTHR32100">
    <property type="entry name" value="OMEGA-6 FATTY ACID DESATURASE, CHLOROPLASTIC"/>
    <property type="match status" value="1"/>
</dbReference>
<feature type="transmembrane region" description="Helical" evidence="1">
    <location>
        <begin position="211"/>
        <end position="233"/>
    </location>
</feature>
<proteinExistence type="predicted"/>
<dbReference type="Proteomes" id="UP001165065">
    <property type="component" value="Unassembled WGS sequence"/>
</dbReference>
<organism evidence="3 4">
    <name type="scientific">Triparma columacea</name>
    <dbReference type="NCBI Taxonomy" id="722753"/>
    <lineage>
        <taxon>Eukaryota</taxon>
        <taxon>Sar</taxon>
        <taxon>Stramenopiles</taxon>
        <taxon>Ochrophyta</taxon>
        <taxon>Bolidophyceae</taxon>
        <taxon>Parmales</taxon>
        <taxon>Triparmaceae</taxon>
        <taxon>Triparma</taxon>
    </lineage>
</organism>
<dbReference type="OrthoDB" id="1461976at2759"/>
<evidence type="ECO:0000256" key="1">
    <source>
        <dbReference type="SAM" id="Phobius"/>
    </source>
</evidence>
<keyword evidence="1" id="KW-0472">Membrane</keyword>
<feature type="transmembrane region" description="Helical" evidence="1">
    <location>
        <begin position="47"/>
        <end position="70"/>
    </location>
</feature>
<protein>
    <recommendedName>
        <fullName evidence="2">Fatty acid desaturase domain-containing protein</fullName>
    </recommendedName>
</protein>
<comment type="caution">
    <text evidence="3">The sequence shown here is derived from an EMBL/GenBank/DDBJ whole genome shotgun (WGS) entry which is preliminary data.</text>
</comment>
<feature type="domain" description="Fatty acid desaturase" evidence="2">
    <location>
        <begin position="52"/>
        <end position="307"/>
    </location>
</feature>
<gene>
    <name evidence="3" type="ORF">TrCOL_g2635</name>
</gene>
<keyword evidence="1" id="KW-0812">Transmembrane</keyword>
<sequence length="342" mass="39365">MDPDIFKVSTMESTKYFLFDLFLILSTTLPLYYLTQSQLYQSLPPPLILLLPIPLQLASGFSLWCMWCIGHDAGHGTFSKSSRLTNEIIGEISHSMLCLTPFAPWRRSHARHHLNHNHLTDDYSHQWFVREEDPLTSGPWWMRPAYETRNLQLPFLYFVYLFAGVPDGGHVIPYGKMWSSSTPKDVARGLTSSAVTVGFAGALLANMGTTTFATVVLCPWLVMSSWLFTVTYLQHHSDGMKLYTDDTWTFTRGGFETCDRDYGEVVNTLSHDMMNGHVMHHLFFAQVPHYKLRKGTEELKTFLEKEGMMGIYKSVKTENFLGEILKQFDENWFFVNEKDVVR</sequence>
<accession>A0A9W7GGB8</accession>
<dbReference type="GO" id="GO:0006629">
    <property type="term" value="P:lipid metabolic process"/>
    <property type="evidence" value="ECO:0007669"/>
    <property type="project" value="InterPro"/>
</dbReference>
<dbReference type="Pfam" id="PF00487">
    <property type="entry name" value="FA_desaturase"/>
    <property type="match status" value="1"/>
</dbReference>
<reference evidence="4" key="1">
    <citation type="journal article" date="2023" name="Commun. Biol.">
        <title>Genome analysis of Parmales, the sister group of diatoms, reveals the evolutionary specialization of diatoms from phago-mixotrophs to photoautotrophs.</title>
        <authorList>
            <person name="Ban H."/>
            <person name="Sato S."/>
            <person name="Yoshikawa S."/>
            <person name="Yamada K."/>
            <person name="Nakamura Y."/>
            <person name="Ichinomiya M."/>
            <person name="Sato N."/>
            <person name="Blanc-Mathieu R."/>
            <person name="Endo H."/>
            <person name="Kuwata A."/>
            <person name="Ogata H."/>
        </authorList>
    </citation>
    <scope>NUCLEOTIDE SEQUENCE [LARGE SCALE GENOMIC DNA]</scope>
</reference>